<dbReference type="PATRIC" id="fig|942150.3.peg.1975"/>
<sequence length="64" mass="7134">MTTAINTTRERTVRVTGKGETKQKAFAQALSQIQKQVVENEDAVTLQITPLQVTPVSLQSETYR</sequence>
<keyword evidence="2" id="KW-1185">Reference proteome</keyword>
<comment type="caution">
    <text evidence="1">The sequence shown here is derived from an EMBL/GenBank/DDBJ whole genome shotgun (WGS) entry which is preliminary data.</text>
</comment>
<dbReference type="Proteomes" id="UP000051783">
    <property type="component" value="Unassembled WGS sequence"/>
</dbReference>
<dbReference type="Pfam" id="PF14189">
    <property type="entry name" value="DUF4312"/>
    <property type="match status" value="1"/>
</dbReference>
<dbReference type="AlphaFoldDB" id="A0A0R2MPI3"/>
<proteinExistence type="predicted"/>
<dbReference type="EMBL" id="JQCL01000029">
    <property type="protein sequence ID" value="KRO14064.1"/>
    <property type="molecule type" value="Genomic_DNA"/>
</dbReference>
<name>A0A0R2MPI3_9LACO</name>
<dbReference type="InterPro" id="IPR020037">
    <property type="entry name" value="DUF4312"/>
</dbReference>
<dbReference type="STRING" id="942150.IV64_GL001901"/>
<accession>A0A0R2MPI3</accession>
<protein>
    <submittedName>
        <fullName evidence="1">Uncharacterized protein</fullName>
    </submittedName>
</protein>
<organism evidence="1 2">
    <name type="scientific">Lactiplantibacillus xiangfangensis</name>
    <dbReference type="NCBI Taxonomy" id="942150"/>
    <lineage>
        <taxon>Bacteria</taxon>
        <taxon>Bacillati</taxon>
        <taxon>Bacillota</taxon>
        <taxon>Bacilli</taxon>
        <taxon>Lactobacillales</taxon>
        <taxon>Lactobacillaceae</taxon>
        <taxon>Lactiplantibacillus</taxon>
    </lineage>
</organism>
<reference evidence="1 2" key="1">
    <citation type="journal article" date="2015" name="Genome Announc.">
        <title>Expanding the biotechnology potential of lactobacilli through comparative genomics of 213 strains and associated genera.</title>
        <authorList>
            <person name="Sun Z."/>
            <person name="Harris H.M."/>
            <person name="McCann A."/>
            <person name="Guo C."/>
            <person name="Argimon S."/>
            <person name="Zhang W."/>
            <person name="Yang X."/>
            <person name="Jeffery I.B."/>
            <person name="Cooney J.C."/>
            <person name="Kagawa T.F."/>
            <person name="Liu W."/>
            <person name="Song Y."/>
            <person name="Salvetti E."/>
            <person name="Wrobel A."/>
            <person name="Rasinkangas P."/>
            <person name="Parkhill J."/>
            <person name="Rea M.C."/>
            <person name="O'Sullivan O."/>
            <person name="Ritari J."/>
            <person name="Douillard F.P."/>
            <person name="Paul Ross R."/>
            <person name="Yang R."/>
            <person name="Briner A.E."/>
            <person name="Felis G.E."/>
            <person name="de Vos W.M."/>
            <person name="Barrangou R."/>
            <person name="Klaenhammer T.R."/>
            <person name="Caufield P.W."/>
            <person name="Cui Y."/>
            <person name="Zhang H."/>
            <person name="O'Toole P.W."/>
        </authorList>
    </citation>
    <scope>NUCLEOTIDE SEQUENCE [LARGE SCALE GENOMIC DNA]</scope>
    <source>
        <strain evidence="1 2">LMG 26013</strain>
    </source>
</reference>
<gene>
    <name evidence="1" type="ORF">IV64_GL001901</name>
</gene>
<evidence type="ECO:0000313" key="1">
    <source>
        <dbReference type="EMBL" id="KRO14064.1"/>
    </source>
</evidence>
<evidence type="ECO:0000313" key="2">
    <source>
        <dbReference type="Proteomes" id="UP000051783"/>
    </source>
</evidence>
<dbReference type="OrthoDB" id="4202626at2"/>